<dbReference type="AlphaFoldDB" id="A0A0Q4B6B8"/>
<keyword evidence="3 4" id="KW-0413">Isomerase</keyword>
<comment type="similarity">
    <text evidence="5">Belongs to the FKBP-type PPIase family.</text>
</comment>
<organism evidence="7 8">
    <name type="scientific">Candidatus [Bacteroides] periocalifornicus</name>
    <dbReference type="NCBI Taxonomy" id="1702214"/>
    <lineage>
        <taxon>Bacteria</taxon>
        <taxon>Pseudomonadati</taxon>
        <taxon>Bacteroidota</taxon>
    </lineage>
</organism>
<dbReference type="PATRIC" id="fig|1702214.3.peg.1615"/>
<dbReference type="InterPro" id="IPR050689">
    <property type="entry name" value="FKBP-type_PPIase"/>
</dbReference>
<dbReference type="GO" id="GO:0003755">
    <property type="term" value="F:peptidyl-prolyl cis-trans isomerase activity"/>
    <property type="evidence" value="ECO:0007669"/>
    <property type="project" value="UniProtKB-UniRule"/>
</dbReference>
<keyword evidence="8" id="KW-1185">Reference proteome</keyword>
<dbReference type="EC" id="5.2.1.8" evidence="5"/>
<dbReference type="Gene3D" id="3.10.50.40">
    <property type="match status" value="1"/>
</dbReference>
<evidence type="ECO:0000313" key="8">
    <source>
        <dbReference type="Proteomes" id="UP000054172"/>
    </source>
</evidence>
<dbReference type="SUPFAM" id="SSF54534">
    <property type="entry name" value="FKBP-like"/>
    <property type="match status" value="2"/>
</dbReference>
<evidence type="ECO:0000256" key="3">
    <source>
        <dbReference type="ARBA" id="ARBA00023235"/>
    </source>
</evidence>
<name>A0A0Q4B6B8_9BACT</name>
<dbReference type="InterPro" id="IPR046357">
    <property type="entry name" value="PPIase_dom_sf"/>
</dbReference>
<evidence type="ECO:0000256" key="1">
    <source>
        <dbReference type="ARBA" id="ARBA00000971"/>
    </source>
</evidence>
<comment type="catalytic activity">
    <reaction evidence="1 4 5">
        <text>[protein]-peptidylproline (omega=180) = [protein]-peptidylproline (omega=0)</text>
        <dbReference type="Rhea" id="RHEA:16237"/>
        <dbReference type="Rhea" id="RHEA-COMP:10747"/>
        <dbReference type="Rhea" id="RHEA-COMP:10748"/>
        <dbReference type="ChEBI" id="CHEBI:83833"/>
        <dbReference type="ChEBI" id="CHEBI:83834"/>
        <dbReference type="EC" id="5.2.1.8"/>
    </reaction>
</comment>
<reference evidence="7" key="1">
    <citation type="submission" date="2015-08" db="EMBL/GenBank/DDBJ databases">
        <title>Candidatus Bacteriodes Periocalifornicus.</title>
        <authorList>
            <person name="McLean J.S."/>
            <person name="Kelley S."/>
        </authorList>
    </citation>
    <scope>NUCLEOTIDE SEQUENCE [LARGE SCALE GENOMIC DNA]</scope>
    <source>
        <strain evidence="7">12B</strain>
    </source>
</reference>
<dbReference type="Pfam" id="PF00254">
    <property type="entry name" value="FKBP_C"/>
    <property type="match status" value="1"/>
</dbReference>
<proteinExistence type="inferred from homology"/>
<comment type="caution">
    <text evidence="7">The sequence shown here is derived from an EMBL/GenBank/DDBJ whole genome shotgun (WGS) entry which is preliminary data.</text>
</comment>
<keyword evidence="2 4" id="KW-0697">Rotamase</keyword>
<evidence type="ECO:0000256" key="5">
    <source>
        <dbReference type="RuleBase" id="RU003915"/>
    </source>
</evidence>
<dbReference type="PROSITE" id="PS50059">
    <property type="entry name" value="FKBP_PPIASE"/>
    <property type="match status" value="1"/>
</dbReference>
<gene>
    <name evidence="7" type="ORF">AL399_08245</name>
</gene>
<evidence type="ECO:0000313" key="7">
    <source>
        <dbReference type="EMBL" id="KQM08276.1"/>
    </source>
</evidence>
<dbReference type="InterPro" id="IPR001179">
    <property type="entry name" value="PPIase_FKBP_dom"/>
</dbReference>
<dbReference type="EMBL" id="LIIK01000050">
    <property type="protein sequence ID" value="KQM08276.1"/>
    <property type="molecule type" value="Genomic_DNA"/>
</dbReference>
<dbReference type="PANTHER" id="PTHR10516">
    <property type="entry name" value="PEPTIDYL-PROLYL CIS-TRANS ISOMERASE"/>
    <property type="match status" value="1"/>
</dbReference>
<dbReference type="PANTHER" id="PTHR10516:SF443">
    <property type="entry name" value="FK506-BINDING PROTEIN 59-RELATED"/>
    <property type="match status" value="1"/>
</dbReference>
<evidence type="ECO:0000259" key="6">
    <source>
        <dbReference type="PROSITE" id="PS50059"/>
    </source>
</evidence>
<dbReference type="STRING" id="1702214.AL399_08245"/>
<feature type="domain" description="PPIase FKBP-type" evidence="6">
    <location>
        <begin position="220"/>
        <end position="310"/>
    </location>
</feature>
<dbReference type="Proteomes" id="UP000054172">
    <property type="component" value="Unassembled WGS sequence"/>
</dbReference>
<evidence type="ECO:0000256" key="4">
    <source>
        <dbReference type="PROSITE-ProRule" id="PRU00277"/>
    </source>
</evidence>
<sequence length="319" mass="35675">MGIGRHAVSGFWQGSSLRIRGLQFLQLLCLCCIVGLWGCGDKLPPQLQGYTPLEGRTYCKLVELGDTVRTVQVGDYITVYLRYSTWNDSAFFSGGRRFQLEHASYPGSIEACLARLSSGDSASFYLDAYSFFTQGLATTLPEYLDSGVLMRVDVRVLEVVDSASFAHEKEAFLHWIEDFGEYERVVLRQYLAKEHIVPHASDSLYYLPMRAGSGPYPKDGDTLTLEFEGRFLDGHYFDSTRKRGEPFQFVLGQRWQVIDGLERAARLMREGEHAVFILPSGVAFGAQGSSTGIVPPYTSVVFDVELKEIRPGGEGESRQ</sequence>
<protein>
    <recommendedName>
        <fullName evidence="5">Peptidyl-prolyl cis-trans isomerase</fullName>
        <ecNumber evidence="5">5.2.1.8</ecNumber>
    </recommendedName>
</protein>
<evidence type="ECO:0000256" key="2">
    <source>
        <dbReference type="ARBA" id="ARBA00023110"/>
    </source>
</evidence>
<accession>A0A0Q4B6B8</accession>